<comment type="subcellular location">
    <subcellularLocation>
        <location evidence="1">Membrane</location>
        <topology evidence="1">Single-pass membrane protein</topology>
    </subcellularLocation>
</comment>
<dbReference type="InterPro" id="IPR001128">
    <property type="entry name" value="Cyt_P450"/>
</dbReference>
<dbReference type="Pfam" id="PF00067">
    <property type="entry name" value="p450"/>
    <property type="match status" value="1"/>
</dbReference>
<keyword evidence="5" id="KW-0472">Membrane</keyword>
<accession>A0A822XGL2</accession>
<evidence type="ECO:0008006" key="8">
    <source>
        <dbReference type="Google" id="ProtNLM"/>
    </source>
</evidence>
<dbReference type="Gene3D" id="1.10.630.10">
    <property type="entry name" value="Cytochrome P450"/>
    <property type="match status" value="1"/>
</dbReference>
<reference evidence="6 7" key="1">
    <citation type="journal article" date="2020" name="Mol. Biol. Evol.">
        <title>Distinct Expression and Methylation Patterns for Genes with Different Fates following a Single Whole-Genome Duplication in Flowering Plants.</title>
        <authorList>
            <person name="Shi T."/>
            <person name="Rahmani R.S."/>
            <person name="Gugger P.F."/>
            <person name="Wang M."/>
            <person name="Li H."/>
            <person name="Zhang Y."/>
            <person name="Li Z."/>
            <person name="Wang Q."/>
            <person name="Van de Peer Y."/>
            <person name="Marchal K."/>
            <person name="Chen J."/>
        </authorList>
    </citation>
    <scope>NUCLEOTIDE SEQUENCE [LARGE SCALE GENOMIC DNA]</scope>
    <source>
        <tissue evidence="6">Leaf</tissue>
    </source>
</reference>
<dbReference type="GO" id="GO:0020037">
    <property type="term" value="F:heme binding"/>
    <property type="evidence" value="ECO:0007669"/>
    <property type="project" value="InterPro"/>
</dbReference>
<evidence type="ECO:0000313" key="6">
    <source>
        <dbReference type="EMBL" id="DAD19367.1"/>
    </source>
</evidence>
<evidence type="ECO:0000256" key="5">
    <source>
        <dbReference type="ARBA" id="ARBA00023136"/>
    </source>
</evidence>
<dbReference type="Proteomes" id="UP000607653">
    <property type="component" value="Unassembled WGS sequence"/>
</dbReference>
<comment type="caution">
    <text evidence="6">The sequence shown here is derived from an EMBL/GenBank/DDBJ whole genome shotgun (WGS) entry which is preliminary data.</text>
</comment>
<keyword evidence="4" id="KW-1133">Transmembrane helix</keyword>
<dbReference type="GO" id="GO:0016020">
    <property type="term" value="C:membrane"/>
    <property type="evidence" value="ECO:0007669"/>
    <property type="project" value="UniProtKB-SubCell"/>
</dbReference>
<evidence type="ECO:0000256" key="4">
    <source>
        <dbReference type="ARBA" id="ARBA00022989"/>
    </source>
</evidence>
<dbReference type="PANTHER" id="PTHR24298">
    <property type="entry name" value="FLAVONOID 3'-MONOOXYGENASE-RELATED"/>
    <property type="match status" value="1"/>
</dbReference>
<dbReference type="PRINTS" id="PR00463">
    <property type="entry name" value="EP450I"/>
</dbReference>
<dbReference type="InterPro" id="IPR002401">
    <property type="entry name" value="Cyt_P450_E_grp-I"/>
</dbReference>
<dbReference type="SUPFAM" id="SSF48264">
    <property type="entry name" value="Cytochrome P450"/>
    <property type="match status" value="1"/>
</dbReference>
<dbReference type="InterPro" id="IPR051103">
    <property type="entry name" value="Plant_metabolite_P450s"/>
</dbReference>
<evidence type="ECO:0000256" key="2">
    <source>
        <dbReference type="ARBA" id="ARBA00022692"/>
    </source>
</evidence>
<gene>
    <name evidence="6" type="ORF">HUJ06_020830</name>
</gene>
<dbReference type="AlphaFoldDB" id="A0A822XGL2"/>
<dbReference type="GO" id="GO:0005506">
    <property type="term" value="F:iron ion binding"/>
    <property type="evidence" value="ECO:0007669"/>
    <property type="project" value="InterPro"/>
</dbReference>
<keyword evidence="7" id="KW-1185">Reference proteome</keyword>
<evidence type="ECO:0000256" key="3">
    <source>
        <dbReference type="ARBA" id="ARBA00022723"/>
    </source>
</evidence>
<dbReference type="PANTHER" id="PTHR24298:SF800">
    <property type="entry name" value="CYTOCHROME P450 89A2-RELATED"/>
    <property type="match status" value="1"/>
</dbReference>
<dbReference type="GO" id="GO:0016705">
    <property type="term" value="F:oxidoreductase activity, acting on paired donors, with incorporation or reduction of molecular oxygen"/>
    <property type="evidence" value="ECO:0007669"/>
    <property type="project" value="InterPro"/>
</dbReference>
<evidence type="ECO:0000256" key="1">
    <source>
        <dbReference type="ARBA" id="ARBA00004167"/>
    </source>
</evidence>
<dbReference type="EMBL" id="DUZY01000001">
    <property type="protein sequence ID" value="DAD19367.1"/>
    <property type="molecule type" value="Genomic_DNA"/>
</dbReference>
<name>A0A822XGL2_NELNU</name>
<evidence type="ECO:0000313" key="7">
    <source>
        <dbReference type="Proteomes" id="UP000607653"/>
    </source>
</evidence>
<keyword evidence="2" id="KW-0812">Transmembrane</keyword>
<dbReference type="InterPro" id="IPR036396">
    <property type="entry name" value="Cyt_P450_sf"/>
</dbReference>
<protein>
    <recommendedName>
        <fullName evidence="8">Cytochrome P450 89A2-like</fullName>
    </recommendedName>
</protein>
<keyword evidence="3" id="KW-0479">Metal-binding</keyword>
<proteinExistence type="predicted"/>
<dbReference type="GO" id="GO:0004497">
    <property type="term" value="F:monooxygenase activity"/>
    <property type="evidence" value="ECO:0007669"/>
    <property type="project" value="InterPro"/>
</dbReference>
<sequence>MAAAPYGAIWRLLRRNLASDILHPSQIKSFDDGRKWVLEKLTNKLRQQARSGEPVHVTDEFRHALFSLKTIFRKQWDEVRKIRREQDNILLPLIRARQEQKKNNRSCDKEEDKMFISYVDTLLDLQLPGPADKGIRKLREENMLGLCSEFLNAVTDTTASAFQWIMASLVKHQNVQEKLFSEIKEVTRPGEDIKEDDLQRMPYLKAVVLEGLRRHPPVHLLFPHAVTEDISIDGYVIPKNAMVRFMVADMSWDPKVRKDPMDFNPERFMTSCDGEQKGGEVAVPLSLTYGLSLIIISLLK</sequence>
<organism evidence="6 7">
    <name type="scientific">Nelumbo nucifera</name>
    <name type="common">Sacred lotus</name>
    <dbReference type="NCBI Taxonomy" id="4432"/>
    <lineage>
        <taxon>Eukaryota</taxon>
        <taxon>Viridiplantae</taxon>
        <taxon>Streptophyta</taxon>
        <taxon>Embryophyta</taxon>
        <taxon>Tracheophyta</taxon>
        <taxon>Spermatophyta</taxon>
        <taxon>Magnoliopsida</taxon>
        <taxon>Proteales</taxon>
        <taxon>Nelumbonaceae</taxon>
        <taxon>Nelumbo</taxon>
    </lineage>
</organism>